<evidence type="ECO:0000256" key="1">
    <source>
        <dbReference type="SAM" id="MobiDB-lite"/>
    </source>
</evidence>
<dbReference type="OrthoDB" id="3362817at2759"/>
<accession>S8EIA9</accession>
<evidence type="ECO:0008006" key="4">
    <source>
        <dbReference type="Google" id="ProtNLM"/>
    </source>
</evidence>
<keyword evidence="3" id="KW-1185">Reference proteome</keyword>
<dbReference type="STRING" id="743788.S8EIA9"/>
<dbReference type="EMBL" id="KE504128">
    <property type="protein sequence ID" value="EPT03978.1"/>
    <property type="molecule type" value="Genomic_DNA"/>
</dbReference>
<organism evidence="2 3">
    <name type="scientific">Fomitopsis schrenkii</name>
    <name type="common">Brown rot fungus</name>
    <dbReference type="NCBI Taxonomy" id="2126942"/>
    <lineage>
        <taxon>Eukaryota</taxon>
        <taxon>Fungi</taxon>
        <taxon>Dikarya</taxon>
        <taxon>Basidiomycota</taxon>
        <taxon>Agaricomycotina</taxon>
        <taxon>Agaricomycetes</taxon>
        <taxon>Polyporales</taxon>
        <taxon>Fomitopsis</taxon>
    </lineage>
</organism>
<protein>
    <recommendedName>
        <fullName evidence="4">K Homology domain-containing protein</fullName>
    </recommendedName>
</protein>
<gene>
    <name evidence="2" type="ORF">FOMPIDRAFT_139591</name>
</gene>
<proteinExistence type="predicted"/>
<reference evidence="2 3" key="1">
    <citation type="journal article" date="2012" name="Science">
        <title>The Paleozoic origin of enzymatic lignin decomposition reconstructed from 31 fungal genomes.</title>
        <authorList>
            <person name="Floudas D."/>
            <person name="Binder M."/>
            <person name="Riley R."/>
            <person name="Barry K."/>
            <person name="Blanchette R.A."/>
            <person name="Henrissat B."/>
            <person name="Martinez A.T."/>
            <person name="Otillar R."/>
            <person name="Spatafora J.W."/>
            <person name="Yadav J.S."/>
            <person name="Aerts A."/>
            <person name="Benoit I."/>
            <person name="Boyd A."/>
            <person name="Carlson A."/>
            <person name="Copeland A."/>
            <person name="Coutinho P.M."/>
            <person name="de Vries R.P."/>
            <person name="Ferreira P."/>
            <person name="Findley K."/>
            <person name="Foster B."/>
            <person name="Gaskell J."/>
            <person name="Glotzer D."/>
            <person name="Gorecki P."/>
            <person name="Heitman J."/>
            <person name="Hesse C."/>
            <person name="Hori C."/>
            <person name="Igarashi K."/>
            <person name="Jurgens J.A."/>
            <person name="Kallen N."/>
            <person name="Kersten P."/>
            <person name="Kohler A."/>
            <person name="Kuees U."/>
            <person name="Kumar T.K.A."/>
            <person name="Kuo A."/>
            <person name="LaButti K."/>
            <person name="Larrondo L.F."/>
            <person name="Lindquist E."/>
            <person name="Ling A."/>
            <person name="Lombard V."/>
            <person name="Lucas S."/>
            <person name="Lundell T."/>
            <person name="Martin R."/>
            <person name="McLaughlin D.J."/>
            <person name="Morgenstern I."/>
            <person name="Morin E."/>
            <person name="Murat C."/>
            <person name="Nagy L.G."/>
            <person name="Nolan M."/>
            <person name="Ohm R.A."/>
            <person name="Patyshakuliyeva A."/>
            <person name="Rokas A."/>
            <person name="Ruiz-Duenas F.J."/>
            <person name="Sabat G."/>
            <person name="Salamov A."/>
            <person name="Samejima M."/>
            <person name="Schmutz J."/>
            <person name="Slot J.C."/>
            <person name="St John F."/>
            <person name="Stenlid J."/>
            <person name="Sun H."/>
            <person name="Sun S."/>
            <person name="Syed K."/>
            <person name="Tsang A."/>
            <person name="Wiebenga A."/>
            <person name="Young D."/>
            <person name="Pisabarro A."/>
            <person name="Eastwood D.C."/>
            <person name="Martin F."/>
            <person name="Cullen D."/>
            <person name="Grigoriev I.V."/>
            <person name="Hibbett D.S."/>
        </authorList>
    </citation>
    <scope>NUCLEOTIDE SEQUENCE</scope>
    <source>
        <strain evidence="3">FP-58527</strain>
    </source>
</reference>
<dbReference type="AlphaFoldDB" id="S8EIA9"/>
<feature type="region of interest" description="Disordered" evidence="1">
    <location>
        <begin position="1"/>
        <end position="20"/>
    </location>
</feature>
<sequence length="673" mass="73486">MEPPTQRNNRAPSLATSQSQVKSAFPNGVEEHLASVTAAGLAPTMSDLERCRPARYPYPRTPKYGEEYNAVVSTLCRCFSKAQLRGFLASWDVNTPLAGSKRKKVEYAESIIENMWGWPSLKEIQRAARDRTEVATKIFPVNASEMFLILGKDGADLLGLSRAYNVHVSLNTQPFALRVEGVRGSLKSVGEHIDNIKKSITAVEFPLPAKVPFRQHILQRISRLTGALVELTDVEGTVRIFAKTPRSLEIAKRLVARASHELLLNASRERLAYEPSPSAEEPVPAALFPSAYALYPFLSSQPLPWTIKAGGAFRMRRVGAWLNHVAGEDSQATGGLAGGRGRLLTRSKAAADLQEVLLQDLPGPSGTQLASRRVVRASTGHILLTTASPGQRASLVPPFPGSHAFTELLNWMNRRGAKTGFVPSLPAPLVNSSPATEKVIHRVVYRAVLPLPSDGQHHVPVHKFLSFETVLVQPRADAGSFDDQQPVGDLAEDAAIPALYTDPECYLGYESEVDVMLPDRPVDIQFSGQSLTLITPGEEPPELQTYTTELRTFLTDESADGKQPDPPLRFSFAGDTWVMLSSTSVRRSVETLVLRVGTLSAGENTRPMEVISESILDLESNQKTVHCELVCDDPTSTGSWGRFLADCDALTSVAYQPIGAMAFEDSRDDNTTI</sequence>
<dbReference type="HOGENOM" id="CLU_026388_0_0_1"/>
<evidence type="ECO:0000313" key="2">
    <source>
        <dbReference type="EMBL" id="EPT03978.1"/>
    </source>
</evidence>
<dbReference type="Proteomes" id="UP000015241">
    <property type="component" value="Unassembled WGS sequence"/>
</dbReference>
<name>S8EIA9_FOMSC</name>
<dbReference type="InParanoid" id="S8EIA9"/>
<evidence type="ECO:0000313" key="3">
    <source>
        <dbReference type="Proteomes" id="UP000015241"/>
    </source>
</evidence>
<dbReference type="eggNOG" id="ENOG502S4E9">
    <property type="taxonomic scope" value="Eukaryota"/>
</dbReference>